<feature type="domain" description="Transcription regulator PadR C-terminal" evidence="2">
    <location>
        <begin position="96"/>
        <end position="178"/>
    </location>
</feature>
<organism evidence="3 4">
    <name type="scientific">Candidatus Desulfatibia vada</name>
    <dbReference type="NCBI Taxonomy" id="2841696"/>
    <lineage>
        <taxon>Bacteria</taxon>
        <taxon>Pseudomonadati</taxon>
        <taxon>Thermodesulfobacteriota</taxon>
        <taxon>Desulfobacteria</taxon>
        <taxon>Desulfobacterales</taxon>
        <taxon>Desulfobacterales incertae sedis</taxon>
        <taxon>Candidatus Desulfatibia</taxon>
    </lineage>
</organism>
<dbReference type="Proteomes" id="UP000605201">
    <property type="component" value="Unassembled WGS sequence"/>
</dbReference>
<evidence type="ECO:0000313" key="3">
    <source>
        <dbReference type="EMBL" id="MBC8431619.1"/>
    </source>
</evidence>
<dbReference type="Gene3D" id="1.10.10.10">
    <property type="entry name" value="Winged helix-like DNA-binding domain superfamily/Winged helix DNA-binding domain"/>
    <property type="match status" value="1"/>
</dbReference>
<dbReference type="InterPro" id="IPR036388">
    <property type="entry name" value="WH-like_DNA-bd_sf"/>
</dbReference>
<name>A0A8J6NXD0_9BACT</name>
<dbReference type="InterPro" id="IPR005149">
    <property type="entry name" value="Tscrpt_reg_PadR_N"/>
</dbReference>
<evidence type="ECO:0000259" key="1">
    <source>
        <dbReference type="Pfam" id="PF03551"/>
    </source>
</evidence>
<dbReference type="PANTHER" id="PTHR43252">
    <property type="entry name" value="TRANSCRIPTIONAL REGULATOR YQJI"/>
    <property type="match status" value="1"/>
</dbReference>
<dbReference type="PANTHER" id="PTHR43252:SF6">
    <property type="entry name" value="NEGATIVE TRANSCRIPTION REGULATOR PADR"/>
    <property type="match status" value="1"/>
</dbReference>
<evidence type="ECO:0000259" key="2">
    <source>
        <dbReference type="Pfam" id="PF10400"/>
    </source>
</evidence>
<comment type="caution">
    <text evidence="3">The sequence shown here is derived from an EMBL/GenBank/DDBJ whole genome shotgun (WGS) entry which is preliminary data.</text>
</comment>
<dbReference type="Pfam" id="PF03551">
    <property type="entry name" value="PadR"/>
    <property type="match status" value="1"/>
</dbReference>
<reference evidence="3 4" key="1">
    <citation type="submission" date="2020-08" db="EMBL/GenBank/DDBJ databases">
        <title>Bridging the membrane lipid divide: bacteria of the FCB group superphylum have the potential to synthesize archaeal ether lipids.</title>
        <authorList>
            <person name="Villanueva L."/>
            <person name="Von Meijenfeldt F.A.B."/>
            <person name="Westbye A.B."/>
            <person name="Yadav S."/>
            <person name="Hopmans E.C."/>
            <person name="Dutilh B.E."/>
            <person name="Sinninghe Damste J.S."/>
        </authorList>
    </citation>
    <scope>NUCLEOTIDE SEQUENCE [LARGE SCALE GENOMIC DNA]</scope>
    <source>
        <strain evidence="3">NIOZ-UU17</strain>
    </source>
</reference>
<dbReference type="SUPFAM" id="SSF46785">
    <property type="entry name" value="Winged helix' DNA-binding domain"/>
    <property type="match status" value="1"/>
</dbReference>
<feature type="domain" description="Transcription regulator PadR N-terminal" evidence="1">
    <location>
        <begin position="6"/>
        <end position="80"/>
    </location>
</feature>
<dbReference type="EMBL" id="JACNIG010000159">
    <property type="protein sequence ID" value="MBC8431619.1"/>
    <property type="molecule type" value="Genomic_DNA"/>
</dbReference>
<accession>A0A8J6NXD0</accession>
<dbReference type="InterPro" id="IPR018309">
    <property type="entry name" value="Tscrpt_reg_PadR_C"/>
</dbReference>
<dbReference type="InterPro" id="IPR036390">
    <property type="entry name" value="WH_DNA-bd_sf"/>
</dbReference>
<proteinExistence type="predicted"/>
<dbReference type="AlphaFoldDB" id="A0A8J6NXD0"/>
<evidence type="ECO:0000313" key="4">
    <source>
        <dbReference type="Proteomes" id="UP000605201"/>
    </source>
</evidence>
<sequence length="183" mass="21654">MLKYAILGFLKYRPHTGYEIKQTMDKSTGHFWHAKQSQIYTTLKKLKEGGLVISHPEPQESRPDRRVHIITESGGKELQKWLSQPVTKLDDSKVILLLKLFFSGKENKETILTQLRLQRSLHERQFELYKTEPTDFIQEVVASQPDLKRDALLWEATRRFGELHEEIYIRWLDETIAMVEKKF</sequence>
<gene>
    <name evidence="3" type="ORF">H8D96_06835</name>
</gene>
<protein>
    <submittedName>
        <fullName evidence="3">PadR family transcriptional regulator</fullName>
    </submittedName>
</protein>
<dbReference type="Pfam" id="PF10400">
    <property type="entry name" value="Vir_act_alpha_C"/>
    <property type="match status" value="1"/>
</dbReference>
<dbReference type="Gene3D" id="6.10.140.190">
    <property type="match status" value="1"/>
</dbReference>